<dbReference type="InterPro" id="IPR039261">
    <property type="entry name" value="FNR_nucleotide-bd"/>
</dbReference>
<dbReference type="RefSeq" id="WP_251969985.1">
    <property type="nucleotide sequence ID" value="NZ_AP025730.1"/>
</dbReference>
<dbReference type="Gene3D" id="3.40.50.80">
    <property type="entry name" value="Nucleotide-binding domain of ferredoxin-NADP reductase (FNR) module"/>
    <property type="match status" value="1"/>
</dbReference>
<evidence type="ECO:0000313" key="2">
    <source>
        <dbReference type="EMBL" id="BDI06737.1"/>
    </source>
</evidence>
<dbReference type="EMBL" id="AP025730">
    <property type="protein sequence ID" value="BDI06737.1"/>
    <property type="molecule type" value="Genomic_DNA"/>
</dbReference>
<evidence type="ECO:0000259" key="1">
    <source>
        <dbReference type="Pfam" id="PF04954"/>
    </source>
</evidence>
<gene>
    <name evidence="2" type="ORF">CATMQ487_37070</name>
</gene>
<proteinExistence type="predicted"/>
<feature type="domain" description="SIP-like Rossmann fold" evidence="1">
    <location>
        <begin position="9"/>
        <end position="70"/>
    </location>
</feature>
<accession>A0ABM7YQB0</accession>
<keyword evidence="3" id="KW-1185">Reference proteome</keyword>
<dbReference type="Proteomes" id="UP001057498">
    <property type="component" value="Chromosome"/>
</dbReference>
<evidence type="ECO:0000313" key="3">
    <source>
        <dbReference type="Proteomes" id="UP001057498"/>
    </source>
</evidence>
<dbReference type="InterPro" id="IPR007037">
    <property type="entry name" value="SIP_rossman_dom"/>
</dbReference>
<sequence length="79" mass="8602">MLRSAADLHADWPSSEAALVNALRSFVLPAGEGFAWVAAEAGQARRLREVLLEEKGHPLEASKVASYWKCGAADFHETH</sequence>
<reference evidence="2" key="1">
    <citation type="submission" date="2022-04" db="EMBL/GenBank/DDBJ databases">
        <title>Whole genome sequence of Sphaerotilus sp. FB-5.</title>
        <authorList>
            <person name="Takeda M."/>
            <person name="Narihara S."/>
            <person name="Akimoto M."/>
            <person name="Akimoto R."/>
            <person name="Nishiyashiki S."/>
            <person name="Murakami T."/>
        </authorList>
    </citation>
    <scope>NUCLEOTIDE SEQUENCE</scope>
    <source>
        <strain evidence="2">FB-5</strain>
    </source>
</reference>
<organism evidence="2 3">
    <name type="scientific">Sphaerotilus microaerophilus</name>
    <dbReference type="NCBI Taxonomy" id="2914710"/>
    <lineage>
        <taxon>Bacteria</taxon>
        <taxon>Pseudomonadati</taxon>
        <taxon>Pseudomonadota</taxon>
        <taxon>Betaproteobacteria</taxon>
        <taxon>Burkholderiales</taxon>
        <taxon>Sphaerotilaceae</taxon>
        <taxon>Sphaerotilus</taxon>
    </lineage>
</organism>
<name>A0ABM7YQB0_9BURK</name>
<protein>
    <recommendedName>
        <fullName evidence="1">SIP-like Rossmann fold domain-containing protein</fullName>
    </recommendedName>
</protein>
<dbReference type="Pfam" id="PF04954">
    <property type="entry name" value="SIP"/>
    <property type="match status" value="1"/>
</dbReference>